<keyword evidence="2" id="KW-1185">Reference proteome</keyword>
<dbReference type="Proteomes" id="UP000001173">
    <property type="component" value="Chromosome"/>
</dbReference>
<proteinExistence type="predicted"/>
<sequence length="32" mass="3736">MGMEPSLLFFIYELTGLDHLYWTLEGLAFLQS</sequence>
<evidence type="ECO:0000313" key="2">
    <source>
        <dbReference type="Proteomes" id="UP000001173"/>
    </source>
</evidence>
<organism evidence="1 2">
    <name type="scientific">Zymomonas mobilis subsp. mobilis (strain ATCC 31821 / ZM4 / CP4)</name>
    <dbReference type="NCBI Taxonomy" id="264203"/>
    <lineage>
        <taxon>Bacteria</taxon>
        <taxon>Pseudomonadati</taxon>
        <taxon>Pseudomonadota</taxon>
        <taxon>Alphaproteobacteria</taxon>
        <taxon>Sphingomonadales</taxon>
        <taxon>Zymomonadaceae</taxon>
        <taxon>Zymomonas</taxon>
    </lineage>
</organism>
<reference evidence="1 2" key="2">
    <citation type="journal article" date="2009" name="Nat. Biotechnol.">
        <title>Improved genome annotation for Zymomonas mobilis.</title>
        <authorList>
            <person name="Yang S."/>
            <person name="Pappas K.M."/>
            <person name="Hauser L.J."/>
            <person name="Land M.L."/>
            <person name="Chen G.L."/>
            <person name="Hurst G.B."/>
            <person name="Pan C."/>
            <person name="Kouvelis V.N."/>
            <person name="Typas M.A."/>
            <person name="Pelletier D.A."/>
            <person name="Klingeman D.M."/>
            <person name="Chang Y.J."/>
            <person name="Samatova N.F."/>
            <person name="Brown S.D."/>
        </authorList>
    </citation>
    <scope>NUCLEOTIDE SEQUENCE [LARGE SCALE GENOMIC DNA]</scope>
    <source>
        <strain evidence="2">ATCC 31821 / ZM4 / CP4</strain>
    </source>
</reference>
<dbReference type="HOGENOM" id="CLU_3392156_0_0_5"/>
<accession>D2N0X8</accession>
<dbReference type="EMBL" id="AE008692">
    <property type="protein sequence ID" value="ADB28980.1"/>
    <property type="molecule type" value="Genomic_DNA"/>
</dbReference>
<reference evidence="1 2" key="1">
    <citation type="journal article" date="2005" name="Nat. Biotechnol.">
        <title>The genome sequence of the ethanologenic bacterium Zymomonas mobilis ZM4.</title>
        <authorList>
            <person name="Seo J.S."/>
            <person name="Chong H."/>
            <person name="Park H.S."/>
            <person name="Yoon K.O."/>
            <person name="Jung C."/>
            <person name="Kim J.J."/>
            <person name="Hong J.H."/>
            <person name="Kim H."/>
            <person name="Kim J.H."/>
            <person name="Kil J.I."/>
            <person name="Park C.J."/>
            <person name="Oh H.M."/>
            <person name="Lee J.S."/>
            <person name="Jin S.J."/>
            <person name="Um H.W."/>
            <person name="Lee H.J."/>
            <person name="Oh S.J."/>
            <person name="Kim J.Y."/>
            <person name="Kang H.L."/>
            <person name="Lee S.Y."/>
            <person name="Lee K.J."/>
            <person name="Kang H.S."/>
        </authorList>
    </citation>
    <scope>NUCLEOTIDE SEQUENCE [LARGE SCALE GENOMIC DNA]</scope>
    <source>
        <strain evidence="2">ATCC 31821 / ZM4 / CP4</strain>
    </source>
</reference>
<dbReference type="KEGG" id="zmo:ZMO2030"/>
<dbReference type="AlphaFoldDB" id="D2N0X8"/>
<gene>
    <name evidence="1" type="ordered locus">ZMO2030</name>
</gene>
<name>D2N0X8_ZYMMO</name>
<evidence type="ECO:0000313" key="1">
    <source>
        <dbReference type="EMBL" id="ADB28980.1"/>
    </source>
</evidence>
<protein>
    <submittedName>
        <fullName evidence="1">Uncharacterized protein</fullName>
    </submittedName>
</protein>